<name>A0A098E5Y3_9ZZZZ</name>
<accession>A0A098E5Y3</accession>
<reference evidence="1" key="1">
    <citation type="submission" date="2014-09" db="EMBL/GenBank/DDBJ databases">
        <authorList>
            <person name="Probst J Alexander"/>
        </authorList>
    </citation>
    <scope>NUCLEOTIDE SEQUENCE</scope>
</reference>
<sequence>MNKTELGSKTAKGGFANEKDICRKFNAWKKDKEAQEWLKIMGHNIKKLDSVKAIQVPIRIKKGDLITFGVSEEEYGWFVRFKKADAQIRITIKIGNILKIENLSLKKANPNADYNQIDKRKVDFYKEMWKFDDEITVWLKLFTGEIPPNSQKKLISTIKPKDERRLFLTEMPEVIQKKIIQFFKENKILVISDIIKGRGGLSADWMLVTRFNKQENTATWILKDINTVMNFFGSGEVGISPRGSLYIGKITMQRKSGTPDPTKLQFKIKPCQLFELEK</sequence>
<evidence type="ECO:0008006" key="2">
    <source>
        <dbReference type="Google" id="ProtNLM"/>
    </source>
</evidence>
<dbReference type="InterPro" id="IPR021107">
    <property type="entry name" value="Restrct_endonuc_II_HinP1I"/>
</dbReference>
<evidence type="ECO:0000313" key="1">
    <source>
        <dbReference type="EMBL" id="CEG11167.1"/>
    </source>
</evidence>
<proteinExistence type="predicted"/>
<protein>
    <recommendedName>
        <fullName evidence="2">Type II restriction endonuclease</fullName>
    </recommendedName>
</protein>
<dbReference type="Gene3D" id="3.40.1350.40">
    <property type="match status" value="2"/>
</dbReference>
<gene>
    <name evidence="1" type="ORF">MSIBF_A1260002</name>
</gene>
<dbReference type="AlphaFoldDB" id="A0A098E5Y3"/>
<organism evidence="1">
    <name type="scientific">groundwater metagenome</name>
    <dbReference type="NCBI Taxonomy" id="717931"/>
    <lineage>
        <taxon>unclassified sequences</taxon>
        <taxon>metagenomes</taxon>
        <taxon>ecological metagenomes</taxon>
    </lineage>
</organism>
<dbReference type="Pfam" id="PF11463">
    <property type="entry name" value="R-HINP1I"/>
    <property type="match status" value="1"/>
</dbReference>
<dbReference type="EMBL" id="CCXY01000031">
    <property type="protein sequence ID" value="CEG11167.1"/>
    <property type="molecule type" value="Genomic_DNA"/>
</dbReference>